<evidence type="ECO:0000256" key="1">
    <source>
        <dbReference type="SAM" id="Coils"/>
    </source>
</evidence>
<name>A0AAW9KA57_CLOPF</name>
<comment type="caution">
    <text evidence="2">The sequence shown here is derived from an EMBL/GenBank/DDBJ whole genome shotgun (WGS) entry which is preliminary data.</text>
</comment>
<evidence type="ECO:0000313" key="2">
    <source>
        <dbReference type="EMBL" id="MDZ7541398.1"/>
    </source>
</evidence>
<dbReference type="Proteomes" id="UP001288944">
    <property type="component" value="Unassembled WGS sequence"/>
</dbReference>
<feature type="coiled-coil region" evidence="1">
    <location>
        <begin position="46"/>
        <end position="73"/>
    </location>
</feature>
<keyword evidence="1" id="KW-0175">Coiled coil</keyword>
<accession>A0AAW9KA57</accession>
<organism evidence="2 3">
    <name type="scientific">Clostridium perfringens</name>
    <dbReference type="NCBI Taxonomy" id="1502"/>
    <lineage>
        <taxon>Bacteria</taxon>
        <taxon>Bacillati</taxon>
        <taxon>Bacillota</taxon>
        <taxon>Clostridia</taxon>
        <taxon>Eubacteriales</taxon>
        <taxon>Clostridiaceae</taxon>
        <taxon>Clostridium</taxon>
    </lineage>
</organism>
<dbReference type="AlphaFoldDB" id="A0AAW9KA57"/>
<dbReference type="RefSeq" id="WP_289129480.1">
    <property type="nucleotide sequence ID" value="NZ_WNUN01000012.1"/>
</dbReference>
<gene>
    <name evidence="2" type="ORF">GNF83_09030</name>
</gene>
<evidence type="ECO:0000313" key="3">
    <source>
        <dbReference type="Proteomes" id="UP001288944"/>
    </source>
</evidence>
<reference evidence="2" key="1">
    <citation type="submission" date="2019-11" db="EMBL/GenBank/DDBJ databases">
        <title>Characterization of Clostridium perfringens isolates from swine manure treated agricultural soils.</title>
        <authorList>
            <person name="Wushke S.T."/>
        </authorList>
    </citation>
    <scope>NUCLEOTIDE SEQUENCE</scope>
    <source>
        <strain evidence="2">X62</strain>
    </source>
</reference>
<proteinExistence type="predicted"/>
<protein>
    <submittedName>
        <fullName evidence="2">Uncharacterized protein</fullName>
    </submittedName>
</protein>
<feature type="coiled-coil region" evidence="1">
    <location>
        <begin position="152"/>
        <end position="179"/>
    </location>
</feature>
<sequence length="215" mass="25074">MAKTRSTKSRNINAKRIQMIENYDLSVGSLINPNIRQQVALNPIGLKVAISTLQELEEELGSYEISIDEIDCNRIFNEGNVDLTETEVFVRSIGNCSYMNYRNDYLKMIEQRELEKIFSVEERKSRILELEEAIKKEVLKGATVGKLNKELRKSCEARAEELRKELNSIEETFNVVDEEYINSMLYMIADRKIKEIKNRLDYKISYLENIMEDIA</sequence>
<dbReference type="EMBL" id="WNUR01000018">
    <property type="protein sequence ID" value="MDZ7541398.1"/>
    <property type="molecule type" value="Genomic_DNA"/>
</dbReference>